<dbReference type="NCBIfam" id="TIGR00797">
    <property type="entry name" value="matE"/>
    <property type="match status" value="1"/>
</dbReference>
<dbReference type="PIRSF" id="PIRSF006603">
    <property type="entry name" value="DinF"/>
    <property type="match status" value="1"/>
</dbReference>
<protein>
    <recommendedName>
        <fullName evidence="9">Multidrug-efflux transporter</fullName>
    </recommendedName>
</protein>
<feature type="transmembrane region" description="Helical" evidence="10">
    <location>
        <begin position="97"/>
        <end position="121"/>
    </location>
</feature>
<feature type="transmembrane region" description="Helical" evidence="10">
    <location>
        <begin position="318"/>
        <end position="346"/>
    </location>
</feature>
<feature type="transmembrane region" description="Helical" evidence="10">
    <location>
        <begin position="285"/>
        <end position="306"/>
    </location>
</feature>
<dbReference type="PANTHER" id="PTHR43298">
    <property type="entry name" value="MULTIDRUG RESISTANCE PROTEIN NORM-RELATED"/>
    <property type="match status" value="1"/>
</dbReference>
<comment type="subcellular location">
    <subcellularLocation>
        <location evidence="1">Cell inner membrane</location>
        <topology evidence="1">Multi-pass membrane protein</topology>
    </subcellularLocation>
</comment>
<dbReference type="GO" id="GO:0042910">
    <property type="term" value="F:xenobiotic transmembrane transporter activity"/>
    <property type="evidence" value="ECO:0007669"/>
    <property type="project" value="InterPro"/>
</dbReference>
<name>A0A4V6NQQ9_RHOSA</name>
<feature type="transmembrane region" description="Helical" evidence="10">
    <location>
        <begin position="247"/>
        <end position="273"/>
    </location>
</feature>
<dbReference type="InterPro" id="IPR002528">
    <property type="entry name" value="MATE_fam"/>
</dbReference>
<feature type="transmembrane region" description="Helical" evidence="10">
    <location>
        <begin position="133"/>
        <end position="153"/>
    </location>
</feature>
<evidence type="ECO:0000256" key="1">
    <source>
        <dbReference type="ARBA" id="ARBA00004429"/>
    </source>
</evidence>
<evidence type="ECO:0000256" key="8">
    <source>
        <dbReference type="ARBA" id="ARBA00023136"/>
    </source>
</evidence>
<dbReference type="InterPro" id="IPR050222">
    <property type="entry name" value="MATE_MdtK"/>
</dbReference>
<keyword evidence="8 10" id="KW-0472">Membrane</keyword>
<evidence type="ECO:0000313" key="12">
    <source>
        <dbReference type="Proteomes" id="UP000295399"/>
    </source>
</evidence>
<dbReference type="PANTHER" id="PTHR43298:SF2">
    <property type="entry name" value="FMN_FAD EXPORTER YEEO-RELATED"/>
    <property type="match status" value="1"/>
</dbReference>
<evidence type="ECO:0000256" key="10">
    <source>
        <dbReference type="SAM" id="Phobius"/>
    </source>
</evidence>
<dbReference type="Pfam" id="PF01554">
    <property type="entry name" value="MatE"/>
    <property type="match status" value="2"/>
</dbReference>
<keyword evidence="12" id="KW-1185">Reference proteome</keyword>
<dbReference type="InterPro" id="IPR048279">
    <property type="entry name" value="MdtK-like"/>
</dbReference>
<feature type="transmembrane region" description="Helical" evidence="10">
    <location>
        <begin position="165"/>
        <end position="183"/>
    </location>
</feature>
<keyword evidence="3" id="KW-0050">Antiport</keyword>
<dbReference type="InParanoid" id="A0A4V6NQQ9"/>
<evidence type="ECO:0000313" key="11">
    <source>
        <dbReference type="EMBL" id="TCP31466.1"/>
    </source>
</evidence>
<keyword evidence="4" id="KW-1003">Cell membrane</keyword>
<keyword evidence="7" id="KW-0406">Ion transport</keyword>
<dbReference type="EMBL" id="SLXO01000011">
    <property type="protein sequence ID" value="TCP31466.1"/>
    <property type="molecule type" value="Genomic_DNA"/>
</dbReference>
<evidence type="ECO:0000256" key="2">
    <source>
        <dbReference type="ARBA" id="ARBA00022448"/>
    </source>
</evidence>
<evidence type="ECO:0000256" key="5">
    <source>
        <dbReference type="ARBA" id="ARBA00022692"/>
    </source>
</evidence>
<feature type="transmembrane region" description="Helical" evidence="10">
    <location>
        <begin position="427"/>
        <end position="447"/>
    </location>
</feature>
<sequence length="467" mass="48731">MPSTRFNRVAHVRALVSLAWPIMLAQGVLIAIANVDLIMVGQASTAELAYLGVGRQVYWLAAVMGFACMAGIQVFVARADGLGDRRAARAAWAQGQLYAAVLGLLLGALAAVAGPLALGAMGLEPALVREGSHYIWVTALGLPVVFLSTAAMLTYEGISRPRPGMAIVVSTIPLNIALNWLLIEGRWGLPAMGATGAGWATNLSYLVAAVAQIAVLVRAPGLRRYGFRLRALARRRWRGVWRDGRPLRRFGLAPGLAAGVEMASFALLSFYAARLGERPVAAFQVLLGLHAILFLVAMGLAGAVSVRVGNAVGRRDWAAIGPITGLGAGLTVTVMGLLSLGLWLAPETLAGLFNDEPATRALAADMVRALAPAIAFDGLQFVLVFALRAAGDQKMAAVLQILSMWLGMAVGGAVATFALGWGAMGPVAGFAAGVVLAALLLGARFAVMARRWAVRTDGDRAATRALG</sequence>
<dbReference type="GO" id="GO:0005886">
    <property type="term" value="C:plasma membrane"/>
    <property type="evidence" value="ECO:0007669"/>
    <property type="project" value="UniProtKB-SubCell"/>
</dbReference>
<gene>
    <name evidence="11" type="ORF">EV659_11136</name>
</gene>
<dbReference type="FunCoup" id="A0A4V6NQQ9">
    <property type="interactions" value="214"/>
</dbReference>
<feature type="transmembrane region" description="Helical" evidence="10">
    <location>
        <begin position="366"/>
        <end position="387"/>
    </location>
</feature>
<reference evidence="11 12" key="1">
    <citation type="submission" date="2019-03" db="EMBL/GenBank/DDBJ databases">
        <title>Genomic Encyclopedia of Type Strains, Phase IV (KMG-IV): sequencing the most valuable type-strain genomes for metagenomic binning, comparative biology and taxonomic classification.</title>
        <authorList>
            <person name="Goeker M."/>
        </authorList>
    </citation>
    <scope>NUCLEOTIDE SEQUENCE [LARGE SCALE GENOMIC DNA]</scope>
    <source>
        <strain evidence="11 12">DSM 2132</strain>
    </source>
</reference>
<feature type="transmembrane region" description="Helical" evidence="10">
    <location>
        <begin position="399"/>
        <end position="421"/>
    </location>
</feature>
<evidence type="ECO:0000256" key="6">
    <source>
        <dbReference type="ARBA" id="ARBA00022989"/>
    </source>
</evidence>
<proteinExistence type="predicted"/>
<dbReference type="GO" id="GO:0006811">
    <property type="term" value="P:monoatomic ion transport"/>
    <property type="evidence" value="ECO:0007669"/>
    <property type="project" value="UniProtKB-KW"/>
</dbReference>
<comment type="caution">
    <text evidence="11">The sequence shown here is derived from an EMBL/GenBank/DDBJ whole genome shotgun (WGS) entry which is preliminary data.</text>
</comment>
<keyword evidence="5 10" id="KW-0812">Transmembrane</keyword>
<dbReference type="AlphaFoldDB" id="A0A4V6NQQ9"/>
<feature type="transmembrane region" description="Helical" evidence="10">
    <location>
        <begin position="12"/>
        <end position="37"/>
    </location>
</feature>
<evidence type="ECO:0000256" key="4">
    <source>
        <dbReference type="ARBA" id="ARBA00022475"/>
    </source>
</evidence>
<dbReference type="GO" id="GO:0015297">
    <property type="term" value="F:antiporter activity"/>
    <property type="evidence" value="ECO:0007669"/>
    <property type="project" value="UniProtKB-KW"/>
</dbReference>
<feature type="transmembrane region" description="Helical" evidence="10">
    <location>
        <begin position="57"/>
        <end position="76"/>
    </location>
</feature>
<organism evidence="11 12">
    <name type="scientific">Rhodothalassium salexigens DSM 2132</name>
    <dbReference type="NCBI Taxonomy" id="1188247"/>
    <lineage>
        <taxon>Bacteria</taxon>
        <taxon>Pseudomonadati</taxon>
        <taxon>Pseudomonadota</taxon>
        <taxon>Alphaproteobacteria</taxon>
        <taxon>Rhodothalassiales</taxon>
        <taxon>Rhodothalassiaceae</taxon>
        <taxon>Rhodothalassium</taxon>
    </lineage>
</organism>
<keyword evidence="2" id="KW-0813">Transport</keyword>
<evidence type="ECO:0000256" key="3">
    <source>
        <dbReference type="ARBA" id="ARBA00022449"/>
    </source>
</evidence>
<evidence type="ECO:0000256" key="9">
    <source>
        <dbReference type="ARBA" id="ARBA00031636"/>
    </source>
</evidence>
<feature type="transmembrane region" description="Helical" evidence="10">
    <location>
        <begin position="203"/>
        <end position="226"/>
    </location>
</feature>
<keyword evidence="6 10" id="KW-1133">Transmembrane helix</keyword>
<dbReference type="Proteomes" id="UP000295399">
    <property type="component" value="Unassembled WGS sequence"/>
</dbReference>
<accession>A0A4V6NQQ9</accession>
<evidence type="ECO:0000256" key="7">
    <source>
        <dbReference type="ARBA" id="ARBA00023065"/>
    </source>
</evidence>
<dbReference type="RefSeq" id="WP_165878887.1">
    <property type="nucleotide sequence ID" value="NZ_JACIGF010000011.1"/>
</dbReference>